<dbReference type="OrthoDB" id="414730at2759"/>
<gene>
    <name evidence="3" type="primary">RTase</name>
    <name evidence="3" type="ORF">EVAR_4180_1</name>
</gene>
<proteinExistence type="predicted"/>
<keyword evidence="3" id="KW-0695">RNA-directed DNA polymerase</keyword>
<feature type="region of interest" description="Disordered" evidence="1">
    <location>
        <begin position="197"/>
        <end position="220"/>
    </location>
</feature>
<comment type="caution">
    <text evidence="3">The sequence shown here is derived from an EMBL/GenBank/DDBJ whole genome shotgun (WGS) entry which is preliminary data.</text>
</comment>
<evidence type="ECO:0000313" key="3">
    <source>
        <dbReference type="EMBL" id="GBP13422.1"/>
    </source>
</evidence>
<dbReference type="EMBL" id="BGZK01000057">
    <property type="protein sequence ID" value="GBP13422.1"/>
    <property type="molecule type" value="Genomic_DNA"/>
</dbReference>
<dbReference type="PANTHER" id="PTHR19446">
    <property type="entry name" value="REVERSE TRANSCRIPTASES"/>
    <property type="match status" value="1"/>
</dbReference>
<name>A0A4C1TG16_EUMVA</name>
<dbReference type="InterPro" id="IPR000477">
    <property type="entry name" value="RT_dom"/>
</dbReference>
<dbReference type="GO" id="GO:0003964">
    <property type="term" value="F:RNA-directed DNA polymerase activity"/>
    <property type="evidence" value="ECO:0007669"/>
    <property type="project" value="UniProtKB-KW"/>
</dbReference>
<dbReference type="Proteomes" id="UP000299102">
    <property type="component" value="Unassembled WGS sequence"/>
</dbReference>
<evidence type="ECO:0000259" key="2">
    <source>
        <dbReference type="Pfam" id="PF00078"/>
    </source>
</evidence>
<reference evidence="3 4" key="1">
    <citation type="journal article" date="2019" name="Commun. Biol.">
        <title>The bagworm genome reveals a unique fibroin gene that provides high tensile strength.</title>
        <authorList>
            <person name="Kono N."/>
            <person name="Nakamura H."/>
            <person name="Ohtoshi R."/>
            <person name="Tomita M."/>
            <person name="Numata K."/>
            <person name="Arakawa K."/>
        </authorList>
    </citation>
    <scope>NUCLEOTIDE SEQUENCE [LARGE SCALE GENOMIC DNA]</scope>
</reference>
<dbReference type="STRING" id="151549.A0A4C1TG16"/>
<dbReference type="Pfam" id="PF00078">
    <property type="entry name" value="RVT_1"/>
    <property type="match status" value="1"/>
</dbReference>
<accession>A0A4C1TG16</accession>
<feature type="domain" description="Reverse transcriptase" evidence="2">
    <location>
        <begin position="61"/>
        <end position="160"/>
    </location>
</feature>
<sequence>MLVKSLKIKKAPGLDGISNEVSKCFSLPLLSLLVAIFNACLRNCYFSPVCKEAEVIGIHKPRKPRDLPNSYRPIGLLSGLSKLFERILKTRLRDHLLGKGLIIDEQFGFHPVHLCPQQILRQVEYISEGFKSKRKTVVVFFDVAKTFDRVALFKEINVKEGESRAKRYFEKTSTITHLRTITLIRQVAYHSSGLGQEVQTHKGRDQLPKDNITAIMSRAR</sequence>
<feature type="compositionally biased region" description="Basic and acidic residues" evidence="1">
    <location>
        <begin position="199"/>
        <end position="208"/>
    </location>
</feature>
<dbReference type="AlphaFoldDB" id="A0A4C1TG16"/>
<protein>
    <submittedName>
        <fullName evidence="3">Probable RNA-directed DNA polymerase from transposon BS</fullName>
    </submittedName>
</protein>
<evidence type="ECO:0000313" key="4">
    <source>
        <dbReference type="Proteomes" id="UP000299102"/>
    </source>
</evidence>
<organism evidence="3 4">
    <name type="scientific">Eumeta variegata</name>
    <name type="common">Bagworm moth</name>
    <name type="synonym">Eumeta japonica</name>
    <dbReference type="NCBI Taxonomy" id="151549"/>
    <lineage>
        <taxon>Eukaryota</taxon>
        <taxon>Metazoa</taxon>
        <taxon>Ecdysozoa</taxon>
        <taxon>Arthropoda</taxon>
        <taxon>Hexapoda</taxon>
        <taxon>Insecta</taxon>
        <taxon>Pterygota</taxon>
        <taxon>Neoptera</taxon>
        <taxon>Endopterygota</taxon>
        <taxon>Lepidoptera</taxon>
        <taxon>Glossata</taxon>
        <taxon>Ditrysia</taxon>
        <taxon>Tineoidea</taxon>
        <taxon>Psychidae</taxon>
        <taxon>Oiketicinae</taxon>
        <taxon>Eumeta</taxon>
    </lineage>
</organism>
<keyword evidence="4" id="KW-1185">Reference proteome</keyword>
<keyword evidence="3" id="KW-0548">Nucleotidyltransferase</keyword>
<keyword evidence="3" id="KW-0808">Transferase</keyword>
<evidence type="ECO:0000256" key="1">
    <source>
        <dbReference type="SAM" id="MobiDB-lite"/>
    </source>
</evidence>